<feature type="non-terminal residue" evidence="2">
    <location>
        <position position="370"/>
    </location>
</feature>
<name>A0A4P9XGG7_9FUNG</name>
<accession>A0A4P9XGG7</accession>
<evidence type="ECO:0000313" key="2">
    <source>
        <dbReference type="EMBL" id="RKP04733.1"/>
    </source>
</evidence>
<feature type="compositionally biased region" description="Basic and acidic residues" evidence="1">
    <location>
        <begin position="289"/>
        <end position="316"/>
    </location>
</feature>
<feature type="compositionally biased region" description="Basic and acidic residues" evidence="1">
    <location>
        <begin position="256"/>
        <end position="276"/>
    </location>
</feature>
<evidence type="ECO:0000313" key="3">
    <source>
        <dbReference type="Proteomes" id="UP000271241"/>
    </source>
</evidence>
<dbReference type="OrthoDB" id="3440029at2759"/>
<sequence length="370" mass="41772">MANPLPPNVIHLNANDQGHHGQRNPNIIPVPPPAPEPPNAQQQAFRPGAILRDFNMMPRMPPQEHRHPGVHGHHGHHGLPFQHPLFPRQFPAPMNGAVPAAAPAEPPAKKPPPLERRAKHGAEISDLRQDNLSEADARQILSTFVVIRMEKSINENDLDEVGKPLQPTWNRAIRTEETDVSQHEATRKVRELDKKTEPVVDKKAGLSTVVQRQIEKAQESLEKDELDERYEYVLAQFDSKTREIDERSPLFKTHGQKKDKDKKEKADKSKHSKLLERVSVTAYFRRVPRRDQNALKMLEEKKKRAKGEKEKEKEPAAKPAGDGPGPQPAPQPMPMHPLQFPPPQMMMPPEQGGPQVFPDMQQGQGHVHDP</sequence>
<dbReference type="Proteomes" id="UP000271241">
    <property type="component" value="Unassembled WGS sequence"/>
</dbReference>
<feature type="region of interest" description="Disordered" evidence="1">
    <location>
        <begin position="243"/>
        <end position="370"/>
    </location>
</feature>
<keyword evidence="3" id="KW-1185">Reference proteome</keyword>
<dbReference type="STRING" id="78915.A0A4P9XGG7"/>
<organism evidence="2 3">
    <name type="scientific">Thamnocephalis sphaerospora</name>
    <dbReference type="NCBI Taxonomy" id="78915"/>
    <lineage>
        <taxon>Eukaryota</taxon>
        <taxon>Fungi</taxon>
        <taxon>Fungi incertae sedis</taxon>
        <taxon>Zoopagomycota</taxon>
        <taxon>Zoopagomycotina</taxon>
        <taxon>Zoopagomycetes</taxon>
        <taxon>Zoopagales</taxon>
        <taxon>Sigmoideomycetaceae</taxon>
        <taxon>Thamnocephalis</taxon>
    </lineage>
</organism>
<proteinExistence type="predicted"/>
<dbReference type="EMBL" id="KZ993492">
    <property type="protein sequence ID" value="RKP04733.1"/>
    <property type="molecule type" value="Genomic_DNA"/>
</dbReference>
<evidence type="ECO:0000256" key="1">
    <source>
        <dbReference type="SAM" id="MobiDB-lite"/>
    </source>
</evidence>
<protein>
    <submittedName>
        <fullName evidence="2">Uncharacterized protein</fullName>
    </submittedName>
</protein>
<feature type="compositionally biased region" description="Pro residues" evidence="1">
    <location>
        <begin position="325"/>
        <end position="346"/>
    </location>
</feature>
<gene>
    <name evidence="2" type="ORF">THASP1DRAFT_33464</name>
</gene>
<reference evidence="3" key="1">
    <citation type="journal article" date="2018" name="Nat. Microbiol.">
        <title>Leveraging single-cell genomics to expand the fungal tree of life.</title>
        <authorList>
            <person name="Ahrendt S.R."/>
            <person name="Quandt C.A."/>
            <person name="Ciobanu D."/>
            <person name="Clum A."/>
            <person name="Salamov A."/>
            <person name="Andreopoulos B."/>
            <person name="Cheng J.F."/>
            <person name="Woyke T."/>
            <person name="Pelin A."/>
            <person name="Henrissat B."/>
            <person name="Reynolds N.K."/>
            <person name="Benny G.L."/>
            <person name="Smith M.E."/>
            <person name="James T.Y."/>
            <person name="Grigoriev I.V."/>
        </authorList>
    </citation>
    <scope>NUCLEOTIDE SEQUENCE [LARGE SCALE GENOMIC DNA]</scope>
    <source>
        <strain evidence="3">RSA 1356</strain>
    </source>
</reference>
<dbReference type="AlphaFoldDB" id="A0A4P9XGG7"/>